<reference evidence="4" key="1">
    <citation type="submission" date="2010-07" db="EMBL/GenBank/DDBJ databases">
        <title>The genome sequence of Gaeumannomyces graminis var. tritici strain R3-111a-1.</title>
        <authorList>
            <consortium name="The Broad Institute Genome Sequencing Platform"/>
            <person name="Ma L.-J."/>
            <person name="Dead R."/>
            <person name="Young S."/>
            <person name="Zeng Q."/>
            <person name="Koehrsen M."/>
            <person name="Alvarado L."/>
            <person name="Berlin A."/>
            <person name="Chapman S.B."/>
            <person name="Chen Z."/>
            <person name="Freedman E."/>
            <person name="Gellesch M."/>
            <person name="Goldberg J."/>
            <person name="Griggs A."/>
            <person name="Gujja S."/>
            <person name="Heilman E.R."/>
            <person name="Heiman D."/>
            <person name="Hepburn T."/>
            <person name="Howarth C."/>
            <person name="Jen D."/>
            <person name="Larson L."/>
            <person name="Mehta T."/>
            <person name="Neiman D."/>
            <person name="Pearson M."/>
            <person name="Roberts A."/>
            <person name="Saif S."/>
            <person name="Shea T."/>
            <person name="Shenoy N."/>
            <person name="Sisk P."/>
            <person name="Stolte C."/>
            <person name="Sykes S."/>
            <person name="Walk T."/>
            <person name="White J."/>
            <person name="Yandava C."/>
            <person name="Haas B."/>
            <person name="Nusbaum C."/>
            <person name="Birren B."/>
        </authorList>
    </citation>
    <scope>NUCLEOTIDE SEQUENCE [LARGE SCALE GENOMIC DNA]</scope>
    <source>
        <strain evidence="4">R3-111a-1</strain>
    </source>
</reference>
<organism evidence="2">
    <name type="scientific">Gaeumannomyces tritici (strain R3-111a-1)</name>
    <name type="common">Wheat and barley take-all root rot fungus</name>
    <name type="synonym">Gaeumannomyces graminis var. tritici</name>
    <dbReference type="NCBI Taxonomy" id="644352"/>
    <lineage>
        <taxon>Eukaryota</taxon>
        <taxon>Fungi</taxon>
        <taxon>Dikarya</taxon>
        <taxon>Ascomycota</taxon>
        <taxon>Pezizomycotina</taxon>
        <taxon>Sordariomycetes</taxon>
        <taxon>Sordariomycetidae</taxon>
        <taxon>Magnaporthales</taxon>
        <taxon>Magnaporthaceae</taxon>
        <taxon>Gaeumannomyces</taxon>
    </lineage>
</organism>
<reference evidence="2" key="3">
    <citation type="submission" date="2010-09" db="EMBL/GenBank/DDBJ databases">
        <title>Annotation of Gaeumannomyces graminis var. tritici R3-111a-1.</title>
        <authorList>
            <consortium name="The Broad Institute Genome Sequencing Platform"/>
            <person name="Ma L.-J."/>
            <person name="Dead R."/>
            <person name="Young S.K."/>
            <person name="Zeng Q."/>
            <person name="Gargeya S."/>
            <person name="Fitzgerald M."/>
            <person name="Haas B."/>
            <person name="Abouelleil A."/>
            <person name="Alvarado L."/>
            <person name="Arachchi H.M."/>
            <person name="Berlin A."/>
            <person name="Brown A."/>
            <person name="Chapman S.B."/>
            <person name="Chen Z."/>
            <person name="Dunbar C."/>
            <person name="Freedman E."/>
            <person name="Gearin G."/>
            <person name="Gellesch M."/>
            <person name="Goldberg J."/>
            <person name="Griggs A."/>
            <person name="Gujja S."/>
            <person name="Heiman D."/>
            <person name="Howarth C."/>
            <person name="Larson L."/>
            <person name="Lui A."/>
            <person name="MacDonald P.J.P."/>
            <person name="Mehta T."/>
            <person name="Montmayeur A."/>
            <person name="Murphy C."/>
            <person name="Neiman D."/>
            <person name="Pearson M."/>
            <person name="Priest M."/>
            <person name="Roberts A."/>
            <person name="Saif S."/>
            <person name="Shea T."/>
            <person name="Shenoy N."/>
            <person name="Sisk P."/>
            <person name="Stolte C."/>
            <person name="Sykes S."/>
            <person name="Yandava C."/>
            <person name="Wortman J."/>
            <person name="Nusbaum C."/>
            <person name="Birren B."/>
        </authorList>
    </citation>
    <scope>NUCLEOTIDE SEQUENCE</scope>
    <source>
        <strain evidence="2">R3-111a-1</strain>
    </source>
</reference>
<dbReference type="Proteomes" id="UP000006039">
    <property type="component" value="Unassembled WGS sequence"/>
</dbReference>
<feature type="region of interest" description="Disordered" evidence="1">
    <location>
        <begin position="503"/>
        <end position="617"/>
    </location>
</feature>
<feature type="region of interest" description="Disordered" evidence="1">
    <location>
        <begin position="195"/>
        <end position="469"/>
    </location>
</feature>
<dbReference type="EnsemblFungi" id="EJT71187">
    <property type="protein sequence ID" value="EJT71187"/>
    <property type="gene ID" value="GGTG_10447"/>
</dbReference>
<protein>
    <submittedName>
        <fullName evidence="2 3">Uncharacterized protein</fullName>
    </submittedName>
</protein>
<reference evidence="3" key="5">
    <citation type="submission" date="2018-04" db="UniProtKB">
        <authorList>
            <consortium name="EnsemblFungi"/>
        </authorList>
    </citation>
    <scope>IDENTIFICATION</scope>
    <source>
        <strain evidence="3">R3-111a-1</strain>
    </source>
</reference>
<proteinExistence type="predicted"/>
<dbReference type="STRING" id="644352.J3PAC1"/>
<feature type="compositionally biased region" description="Basic and acidic residues" evidence="1">
    <location>
        <begin position="81"/>
        <end position="97"/>
    </location>
</feature>
<dbReference type="OrthoDB" id="4898142at2759"/>
<feature type="compositionally biased region" description="Polar residues" evidence="1">
    <location>
        <begin position="459"/>
        <end position="468"/>
    </location>
</feature>
<feature type="compositionally biased region" description="Pro residues" evidence="1">
    <location>
        <begin position="222"/>
        <end position="238"/>
    </location>
</feature>
<dbReference type="HOGENOM" id="CLU_023635_0_0_1"/>
<feature type="region of interest" description="Disordered" evidence="1">
    <location>
        <begin position="1"/>
        <end position="183"/>
    </location>
</feature>
<sequence>MSDRDRRRSRQMPDRVAYMEEADDDGNALQDGLKTAASIAPSSPRKEKPNTRKSRRTPQSPLALSDDSSSVSSEGTGAELVPRRPEPSSSRRPDPTKAQKRVSYTDTQTTRPPAPRHTKTTPITHTHATRRMSHREEPTYYGRVNYGHDSGPVITPGVTRPRSRTSINPNHRHSSYHVPVSKPPLANQRYHQQMPPAIMTGGLPPQSYPPPQWAISAGPPSMHMPPGPPPPLGPPPPSQDYFPNSHSLSSRFDRGVDRPVSALAHRPLRYPDEYEQENRPMTVTRRPSVKAPKKREDEHDRMRMPPPAPPQRPSSAMPLTIRTSPFAAPPPRGRTPVYDDHNPYQEETSYDLSPVAYEYEMPPPVPRARRPSVSQQSIGYDQAGYKTEVAPHRNSQYGPNFTSSQAVDDKLRRALAHQDPEPPIQQLTHDALRRASKSKNSRSSKSTHSTASHDESDFRQATTATTRTSVEDDVTIRVRGNATLKLGGGAELQCTDGAEINFIRAGGGPGDRGSDRSSYVDPDERDERRDERRSRGERQPARIRAASSQAGSYTRGTPIERYATERYSERERYGGGADLYGSSPSYGYHAPPLPPPPLNPSPFSSGSYRDQHHSYFG</sequence>
<feature type="compositionally biased region" description="Basic and acidic residues" evidence="1">
    <location>
        <begin position="294"/>
        <end position="303"/>
    </location>
</feature>
<keyword evidence="4" id="KW-1185">Reference proteome</keyword>
<evidence type="ECO:0000313" key="2">
    <source>
        <dbReference type="EMBL" id="EJT71187.1"/>
    </source>
</evidence>
<dbReference type="EMBL" id="GL385400">
    <property type="protein sequence ID" value="EJT71187.1"/>
    <property type="molecule type" value="Genomic_DNA"/>
</dbReference>
<feature type="compositionally biased region" description="Basic and acidic residues" evidence="1">
    <location>
        <begin position="525"/>
        <end position="540"/>
    </location>
</feature>
<feature type="compositionally biased region" description="Polar residues" evidence="1">
    <location>
        <begin position="393"/>
        <end position="406"/>
    </location>
</feature>
<feature type="compositionally biased region" description="Polar residues" evidence="1">
    <location>
        <begin position="241"/>
        <end position="250"/>
    </location>
</feature>
<feature type="compositionally biased region" description="Basic and acidic residues" evidence="1">
    <location>
        <begin position="407"/>
        <end position="420"/>
    </location>
</feature>
<reference evidence="2" key="2">
    <citation type="submission" date="2010-07" db="EMBL/GenBank/DDBJ databases">
        <authorList>
            <consortium name="The Broad Institute Genome Sequencing Platform"/>
            <consortium name="Broad Institute Genome Sequencing Center for Infectious Disease"/>
            <person name="Ma L.-J."/>
            <person name="Dead R."/>
            <person name="Young S."/>
            <person name="Zeng Q."/>
            <person name="Koehrsen M."/>
            <person name="Alvarado L."/>
            <person name="Berlin A."/>
            <person name="Chapman S.B."/>
            <person name="Chen Z."/>
            <person name="Freedman E."/>
            <person name="Gellesch M."/>
            <person name="Goldberg J."/>
            <person name="Griggs A."/>
            <person name="Gujja S."/>
            <person name="Heilman E.R."/>
            <person name="Heiman D."/>
            <person name="Hepburn T."/>
            <person name="Howarth C."/>
            <person name="Jen D."/>
            <person name="Larson L."/>
            <person name="Mehta T."/>
            <person name="Neiman D."/>
            <person name="Pearson M."/>
            <person name="Roberts A."/>
            <person name="Saif S."/>
            <person name="Shea T."/>
            <person name="Shenoy N."/>
            <person name="Sisk P."/>
            <person name="Stolte C."/>
            <person name="Sykes S."/>
            <person name="Walk T."/>
            <person name="White J."/>
            <person name="Yandava C."/>
            <person name="Haas B."/>
            <person name="Nusbaum C."/>
            <person name="Birren B."/>
        </authorList>
    </citation>
    <scope>NUCLEOTIDE SEQUENCE</scope>
    <source>
        <strain evidence="2">R3-111a-1</strain>
    </source>
</reference>
<gene>
    <name evidence="3" type="primary">20350905</name>
    <name evidence="2" type="ORF">GGTG_10447</name>
</gene>
<feature type="compositionally biased region" description="Basic and acidic residues" evidence="1">
    <location>
        <begin position="562"/>
        <end position="573"/>
    </location>
</feature>
<dbReference type="RefSeq" id="XP_009226584.1">
    <property type="nucleotide sequence ID" value="XM_009228320.1"/>
</dbReference>
<feature type="compositionally biased region" description="Polar residues" evidence="1">
    <location>
        <begin position="102"/>
        <end position="111"/>
    </location>
</feature>
<dbReference type="VEuPathDB" id="FungiDB:GGTG_10447"/>
<accession>J3PAC1</accession>
<reference evidence="3" key="4">
    <citation type="journal article" date="2015" name="G3 (Bethesda)">
        <title>Genome sequences of three phytopathogenic species of the Magnaporthaceae family of fungi.</title>
        <authorList>
            <person name="Okagaki L.H."/>
            <person name="Nunes C.C."/>
            <person name="Sailsbery J."/>
            <person name="Clay B."/>
            <person name="Brown D."/>
            <person name="John T."/>
            <person name="Oh Y."/>
            <person name="Young N."/>
            <person name="Fitzgerald M."/>
            <person name="Haas B.J."/>
            <person name="Zeng Q."/>
            <person name="Young S."/>
            <person name="Adiconis X."/>
            <person name="Fan L."/>
            <person name="Levin J.Z."/>
            <person name="Mitchell T.K."/>
            <person name="Okubara P.A."/>
            <person name="Farman M.L."/>
            <person name="Kohn L.M."/>
            <person name="Birren B."/>
            <person name="Ma L.-J."/>
            <person name="Dean R.A."/>
        </authorList>
    </citation>
    <scope>NUCLEOTIDE SEQUENCE</scope>
    <source>
        <strain evidence="3">R3-111a-1</strain>
    </source>
</reference>
<evidence type="ECO:0000313" key="4">
    <source>
        <dbReference type="Proteomes" id="UP000006039"/>
    </source>
</evidence>
<dbReference type="AlphaFoldDB" id="J3PAC1"/>
<dbReference type="eggNOG" id="ENOG502QS87">
    <property type="taxonomic scope" value="Eukaryota"/>
</dbReference>
<evidence type="ECO:0000256" key="1">
    <source>
        <dbReference type="SAM" id="MobiDB-lite"/>
    </source>
</evidence>
<feature type="compositionally biased region" description="Pro residues" evidence="1">
    <location>
        <begin position="591"/>
        <end position="600"/>
    </location>
</feature>
<name>J3PAC1_GAET3</name>
<evidence type="ECO:0000313" key="3">
    <source>
        <dbReference type="EnsemblFungi" id="EJT71187"/>
    </source>
</evidence>
<feature type="compositionally biased region" description="Basic and acidic residues" evidence="1">
    <location>
        <begin position="269"/>
        <end position="278"/>
    </location>
</feature>
<feature type="compositionally biased region" description="Polar residues" evidence="1">
    <location>
        <begin position="546"/>
        <end position="555"/>
    </location>
</feature>
<dbReference type="GeneID" id="20350905"/>